<dbReference type="Proteomes" id="UP000237105">
    <property type="component" value="Unassembled WGS sequence"/>
</dbReference>
<name>A0A2P5AKC0_PARAD</name>
<protein>
    <submittedName>
        <fullName evidence="1">Uncharacterized protein</fullName>
    </submittedName>
</protein>
<gene>
    <name evidence="1" type="ORF">PanWU01x14_324120</name>
</gene>
<dbReference type="AlphaFoldDB" id="A0A2P5AKC0"/>
<keyword evidence="2" id="KW-1185">Reference proteome</keyword>
<comment type="caution">
    <text evidence="1">The sequence shown here is derived from an EMBL/GenBank/DDBJ whole genome shotgun (WGS) entry which is preliminary data.</text>
</comment>
<dbReference type="OrthoDB" id="10363952at2759"/>
<sequence length="126" mass="14293">MQPRSVQTPMTTRHSWVFNPLPVLLRVTERSEVNTLCQLDIIIGSVPDEDWLATCNMLPKSLLTPWMCMCGGHLTTTRRPLCFHEEEKLLDSFNHIVLHYFSMEGVWGCILLASSYIVGTISGQIS</sequence>
<reference evidence="2" key="1">
    <citation type="submission" date="2016-06" db="EMBL/GenBank/DDBJ databases">
        <title>Parallel loss of symbiosis genes in relatives of nitrogen-fixing non-legume Parasponia.</title>
        <authorList>
            <person name="Van Velzen R."/>
            <person name="Holmer R."/>
            <person name="Bu F."/>
            <person name="Rutten L."/>
            <person name="Van Zeijl A."/>
            <person name="Liu W."/>
            <person name="Santuari L."/>
            <person name="Cao Q."/>
            <person name="Sharma T."/>
            <person name="Shen D."/>
            <person name="Roswanjaya Y."/>
            <person name="Wardhani T."/>
            <person name="Kalhor M.S."/>
            <person name="Jansen J."/>
            <person name="Van den Hoogen J."/>
            <person name="Gungor B."/>
            <person name="Hartog M."/>
            <person name="Hontelez J."/>
            <person name="Verver J."/>
            <person name="Yang W.-C."/>
            <person name="Schijlen E."/>
            <person name="Repin R."/>
            <person name="Schilthuizen M."/>
            <person name="Schranz E."/>
            <person name="Heidstra R."/>
            <person name="Miyata K."/>
            <person name="Fedorova E."/>
            <person name="Kohlen W."/>
            <person name="Bisseling T."/>
            <person name="Smit S."/>
            <person name="Geurts R."/>
        </authorList>
    </citation>
    <scope>NUCLEOTIDE SEQUENCE [LARGE SCALE GENOMIC DNA]</scope>
    <source>
        <strain evidence="2">cv. WU1-14</strain>
    </source>
</reference>
<dbReference type="EMBL" id="JXTB01000547">
    <property type="protein sequence ID" value="PON36964.1"/>
    <property type="molecule type" value="Genomic_DNA"/>
</dbReference>
<evidence type="ECO:0000313" key="1">
    <source>
        <dbReference type="EMBL" id="PON36964.1"/>
    </source>
</evidence>
<organism evidence="1 2">
    <name type="scientific">Parasponia andersonii</name>
    <name type="common">Sponia andersonii</name>
    <dbReference type="NCBI Taxonomy" id="3476"/>
    <lineage>
        <taxon>Eukaryota</taxon>
        <taxon>Viridiplantae</taxon>
        <taxon>Streptophyta</taxon>
        <taxon>Embryophyta</taxon>
        <taxon>Tracheophyta</taxon>
        <taxon>Spermatophyta</taxon>
        <taxon>Magnoliopsida</taxon>
        <taxon>eudicotyledons</taxon>
        <taxon>Gunneridae</taxon>
        <taxon>Pentapetalae</taxon>
        <taxon>rosids</taxon>
        <taxon>fabids</taxon>
        <taxon>Rosales</taxon>
        <taxon>Cannabaceae</taxon>
        <taxon>Parasponia</taxon>
    </lineage>
</organism>
<evidence type="ECO:0000313" key="2">
    <source>
        <dbReference type="Proteomes" id="UP000237105"/>
    </source>
</evidence>
<accession>A0A2P5AKC0</accession>
<proteinExistence type="predicted"/>